<keyword evidence="2" id="KW-0479">Metal-binding</keyword>
<keyword evidence="3" id="KW-0378">Hydrolase</keyword>
<dbReference type="HOGENOM" id="CLU_096418_0_1_11"/>
<dbReference type="Pfam" id="PF13470">
    <property type="entry name" value="PIN_3"/>
    <property type="match status" value="1"/>
</dbReference>
<evidence type="ECO:0000256" key="3">
    <source>
        <dbReference type="ARBA" id="ARBA00022801"/>
    </source>
</evidence>
<gene>
    <name evidence="7" type="ORF">AH68_09285</name>
</gene>
<evidence type="ECO:0000259" key="5">
    <source>
        <dbReference type="Pfam" id="PF13470"/>
    </source>
</evidence>
<dbReference type="Pfam" id="PF26343">
    <property type="entry name" value="VapC50_C"/>
    <property type="match status" value="1"/>
</dbReference>
<evidence type="ECO:0000256" key="4">
    <source>
        <dbReference type="ARBA" id="ARBA00022842"/>
    </source>
</evidence>
<evidence type="ECO:0000313" key="8">
    <source>
        <dbReference type="Proteomes" id="UP000030625"/>
    </source>
</evidence>
<accession>A0A0A7I569</accession>
<evidence type="ECO:0000313" key="7">
    <source>
        <dbReference type="EMBL" id="AIZ15196.1"/>
    </source>
</evidence>
<dbReference type="GO" id="GO:0046872">
    <property type="term" value="F:metal ion binding"/>
    <property type="evidence" value="ECO:0007669"/>
    <property type="project" value="UniProtKB-KW"/>
</dbReference>
<dbReference type="InterPro" id="IPR029060">
    <property type="entry name" value="PIN-like_dom_sf"/>
</dbReference>
<name>A0A0A7I569_9BIFI</name>
<evidence type="ECO:0000256" key="2">
    <source>
        <dbReference type="ARBA" id="ARBA00022723"/>
    </source>
</evidence>
<dbReference type="InterPro" id="IPR058652">
    <property type="entry name" value="VapC50_C"/>
</dbReference>
<proteinExistence type="predicted"/>
<organism evidence="7 8">
    <name type="scientific">Bifidobacterium catenulatum PV20-2</name>
    <dbReference type="NCBI Taxonomy" id="1447716"/>
    <lineage>
        <taxon>Bacteria</taxon>
        <taxon>Bacillati</taxon>
        <taxon>Actinomycetota</taxon>
        <taxon>Actinomycetes</taxon>
        <taxon>Bifidobacteriales</taxon>
        <taxon>Bifidobacteriaceae</taxon>
        <taxon>Bifidobacterium</taxon>
    </lineage>
</organism>
<sequence length="189" mass="22040">MTKPVALLDANVFPPVWLLDVLLTMDEHQVFDAVWSQRILEEVRRAMIDRLRRNQKEIENFMDCFISMNPTHCVYGWESSEMMLKLPDADDRHVLAAALVADADYIVTYNLKDFPQAELQKYSIAAVHPDVFLCEMFDVNRNSMLRVMNEVVESKDNPPRTMAEEIAHLRSLRLCEFSERLRDCYGLRA</sequence>
<dbReference type="InterPro" id="IPR002716">
    <property type="entry name" value="PIN_dom"/>
</dbReference>
<reference evidence="7 8" key="1">
    <citation type="journal article" date="2015" name="Genome Announc.">
        <title>Complete and Assembled Genome Sequence of Bifidobacterium kashiwanohense PV20-2, Isolated from the Feces of an Anemic Kenyan Infant.</title>
        <authorList>
            <person name="Vazquez-Gutierrez P."/>
            <person name="Lacroix C."/>
            <person name="Chassard C."/>
            <person name="Klumpp J."/>
            <person name="Jans C."/>
            <person name="Stevens M.J."/>
        </authorList>
    </citation>
    <scope>NUCLEOTIDE SEQUENCE [LARGE SCALE GENOMIC DNA]</scope>
    <source>
        <strain evidence="7 8">PV20-2</strain>
    </source>
</reference>
<dbReference type="SUPFAM" id="SSF88723">
    <property type="entry name" value="PIN domain-like"/>
    <property type="match status" value="1"/>
</dbReference>
<evidence type="ECO:0000256" key="1">
    <source>
        <dbReference type="ARBA" id="ARBA00022722"/>
    </source>
</evidence>
<evidence type="ECO:0000259" key="6">
    <source>
        <dbReference type="Pfam" id="PF26343"/>
    </source>
</evidence>
<dbReference type="OrthoDB" id="113459at2"/>
<dbReference type="KEGG" id="bka:AH68_09285"/>
<dbReference type="Proteomes" id="UP000030625">
    <property type="component" value="Chromosome"/>
</dbReference>
<dbReference type="EMBL" id="CP007456">
    <property type="protein sequence ID" value="AIZ15196.1"/>
    <property type="molecule type" value="Genomic_DNA"/>
</dbReference>
<feature type="domain" description="PIN" evidence="5">
    <location>
        <begin position="6"/>
        <end position="111"/>
    </location>
</feature>
<feature type="domain" description="VapC50 C-terminal" evidence="6">
    <location>
        <begin position="129"/>
        <end position="183"/>
    </location>
</feature>
<dbReference type="RefSeq" id="WP_039199354.1">
    <property type="nucleotide sequence ID" value="NZ_CP007456.1"/>
</dbReference>
<protein>
    <submittedName>
        <fullName evidence="7">Uncharacterized protein</fullName>
    </submittedName>
</protein>
<dbReference type="AlphaFoldDB" id="A0A0A7I569"/>
<keyword evidence="4" id="KW-0460">Magnesium</keyword>
<dbReference type="GO" id="GO:0016787">
    <property type="term" value="F:hydrolase activity"/>
    <property type="evidence" value="ECO:0007669"/>
    <property type="project" value="UniProtKB-KW"/>
</dbReference>
<dbReference type="GO" id="GO:0004518">
    <property type="term" value="F:nuclease activity"/>
    <property type="evidence" value="ECO:0007669"/>
    <property type="project" value="UniProtKB-KW"/>
</dbReference>
<keyword evidence="1" id="KW-0540">Nuclease</keyword>